<dbReference type="SUPFAM" id="SSF50022">
    <property type="entry name" value="ISP domain"/>
    <property type="match status" value="1"/>
</dbReference>
<keyword evidence="6" id="KW-1133">Transmembrane helix</keyword>
<keyword evidence="14" id="KW-1185">Reference proteome</keyword>
<dbReference type="NCBIfam" id="TIGR01416">
    <property type="entry name" value="Rieske_proteo"/>
    <property type="match status" value="1"/>
</dbReference>
<keyword evidence="12" id="KW-0496">Mitochondrion</keyword>
<dbReference type="EC" id="7.1.1.8" evidence="11"/>
<dbReference type="PROSITE" id="PS51296">
    <property type="entry name" value="RIESKE"/>
    <property type="match status" value="1"/>
</dbReference>
<evidence type="ECO:0000256" key="6">
    <source>
        <dbReference type="ARBA" id="ARBA00022989"/>
    </source>
</evidence>
<keyword evidence="10" id="KW-1015">Disulfide bond</keyword>
<proteinExistence type="inferred from homology"/>
<keyword evidence="11" id="KW-0249">Electron transport</keyword>
<protein>
    <recommendedName>
        <fullName evidence="11">Cytochrome b-c1 complex subunit Rieske, mitochondrial</fullName>
        <ecNumber evidence="11">7.1.1.8</ecNumber>
    </recommendedName>
</protein>
<comment type="similarity">
    <text evidence="2">Belongs to the Rieske iron-sulfur protein family.</text>
</comment>
<name>A0A915DGJ5_9BILA</name>
<dbReference type="InterPro" id="IPR017941">
    <property type="entry name" value="Rieske_2Fe-2S"/>
</dbReference>
<keyword evidence="11" id="KW-0813">Transport</keyword>
<dbReference type="CDD" id="cd03470">
    <property type="entry name" value="Rieske_cytochrome_bc1"/>
    <property type="match status" value="1"/>
</dbReference>
<dbReference type="InterPro" id="IPR036922">
    <property type="entry name" value="Rieske_2Fe-2S_sf"/>
</dbReference>
<evidence type="ECO:0000256" key="11">
    <source>
        <dbReference type="RuleBase" id="RU004494"/>
    </source>
</evidence>
<feature type="domain" description="Rieske" evidence="13">
    <location>
        <begin position="143"/>
        <end position="228"/>
    </location>
</feature>
<evidence type="ECO:0000313" key="15">
    <source>
        <dbReference type="WBParaSite" id="jg1964"/>
    </source>
</evidence>
<dbReference type="InterPro" id="IPR005805">
    <property type="entry name" value="Rieske_Fe-S_prot_C"/>
</dbReference>
<dbReference type="FunFam" id="2.102.10.10:FF:000001">
    <property type="entry name" value="Cytochrome b-c1 complex subunit Rieske, mitochondrial"/>
    <property type="match status" value="1"/>
</dbReference>
<keyword evidence="8" id="KW-0411">Iron-sulfur</keyword>
<keyword evidence="5" id="KW-0479">Metal-binding</keyword>
<keyword evidence="9" id="KW-0472">Membrane</keyword>
<dbReference type="GO" id="GO:0046872">
    <property type="term" value="F:metal ion binding"/>
    <property type="evidence" value="ECO:0007669"/>
    <property type="project" value="UniProtKB-KW"/>
</dbReference>
<evidence type="ECO:0000256" key="7">
    <source>
        <dbReference type="ARBA" id="ARBA00023004"/>
    </source>
</evidence>
<evidence type="ECO:0000256" key="8">
    <source>
        <dbReference type="ARBA" id="ARBA00023014"/>
    </source>
</evidence>
<keyword evidence="3" id="KW-0812">Transmembrane</keyword>
<keyword evidence="4" id="KW-0001">2Fe-2S</keyword>
<evidence type="ECO:0000256" key="4">
    <source>
        <dbReference type="ARBA" id="ARBA00022714"/>
    </source>
</evidence>
<dbReference type="PANTHER" id="PTHR10134">
    <property type="entry name" value="CYTOCHROME B-C1 COMPLEX SUBUNIT RIESKE, MITOCHONDRIAL"/>
    <property type="match status" value="1"/>
</dbReference>
<accession>A0A915DGJ5</accession>
<dbReference type="Gene3D" id="2.102.10.10">
    <property type="entry name" value="Rieske [2Fe-2S] iron-sulphur domain"/>
    <property type="match status" value="1"/>
</dbReference>
<organism evidence="14 15">
    <name type="scientific">Ditylenchus dipsaci</name>
    <dbReference type="NCBI Taxonomy" id="166011"/>
    <lineage>
        <taxon>Eukaryota</taxon>
        <taxon>Metazoa</taxon>
        <taxon>Ecdysozoa</taxon>
        <taxon>Nematoda</taxon>
        <taxon>Chromadorea</taxon>
        <taxon>Rhabditida</taxon>
        <taxon>Tylenchina</taxon>
        <taxon>Tylenchomorpha</taxon>
        <taxon>Sphaerularioidea</taxon>
        <taxon>Anguinidae</taxon>
        <taxon>Anguininae</taxon>
        <taxon>Ditylenchus</taxon>
    </lineage>
</organism>
<comment type="miscellaneous">
    <text evidence="11">The Rieske protein is a high potential 2Fe-2S protein.</text>
</comment>
<sequence length="228" mass="25386">MKNSVTSKVGKHKIIHAVAPNSSQSSCQCHCSISGLRLVRNVTVVSCRHSSTDVTFLHFDFDRHDSTKDTTKPTLESNDKRRVIPNSIVYGVSAYKSMAADQKALAHVEIDLSAIPKGKSKTFEWRGKPIFVSHRTQKQIDEVRAVNVSELRHPETDESRTKKPQWMICVGICTHLGCVPFANMGEFDGYLCPCHGSHYDASGRVRPAPPNLHIPEYNFVSDDKVVIG</sequence>
<dbReference type="PRINTS" id="PR00162">
    <property type="entry name" value="RIESKE"/>
</dbReference>
<dbReference type="InterPro" id="IPR037008">
    <property type="entry name" value="bc1_Rieske_TM_sf"/>
</dbReference>
<evidence type="ECO:0000256" key="2">
    <source>
        <dbReference type="ARBA" id="ARBA00010651"/>
    </source>
</evidence>
<evidence type="ECO:0000256" key="10">
    <source>
        <dbReference type="ARBA" id="ARBA00023157"/>
    </source>
</evidence>
<evidence type="ECO:0000256" key="5">
    <source>
        <dbReference type="ARBA" id="ARBA00022723"/>
    </source>
</evidence>
<dbReference type="GO" id="GO:0005743">
    <property type="term" value="C:mitochondrial inner membrane"/>
    <property type="evidence" value="ECO:0007669"/>
    <property type="project" value="UniProtKB-SubCell"/>
</dbReference>
<keyword evidence="7" id="KW-0408">Iron</keyword>
<dbReference type="GO" id="GO:0051537">
    <property type="term" value="F:2 iron, 2 sulfur cluster binding"/>
    <property type="evidence" value="ECO:0007669"/>
    <property type="project" value="UniProtKB-KW"/>
</dbReference>
<evidence type="ECO:0000256" key="12">
    <source>
        <dbReference type="RuleBase" id="RU004495"/>
    </source>
</evidence>
<reference evidence="15" key="1">
    <citation type="submission" date="2022-11" db="UniProtKB">
        <authorList>
            <consortium name="WormBaseParasite"/>
        </authorList>
    </citation>
    <scope>IDENTIFICATION</scope>
</reference>
<dbReference type="InterPro" id="IPR014349">
    <property type="entry name" value="Rieske_Fe-S_prot"/>
</dbReference>
<evidence type="ECO:0000259" key="13">
    <source>
        <dbReference type="PROSITE" id="PS51296"/>
    </source>
</evidence>
<dbReference type="Proteomes" id="UP000887574">
    <property type="component" value="Unplaced"/>
</dbReference>
<keyword evidence="12" id="KW-0679">Respiratory chain</keyword>
<comment type="cofactor">
    <cofactor evidence="11">
        <name>[2Fe-2S] cluster</name>
        <dbReference type="ChEBI" id="CHEBI:190135"/>
    </cofactor>
    <text evidence="11">Binds 1 [2Fe-2S] cluster per subunit.</text>
</comment>
<evidence type="ECO:0000256" key="9">
    <source>
        <dbReference type="ARBA" id="ARBA00023136"/>
    </source>
</evidence>
<evidence type="ECO:0000256" key="3">
    <source>
        <dbReference type="ARBA" id="ARBA00022692"/>
    </source>
</evidence>
<dbReference type="Pfam" id="PF00355">
    <property type="entry name" value="Rieske"/>
    <property type="match status" value="1"/>
</dbReference>
<comment type="catalytic activity">
    <reaction evidence="11">
        <text>a quinol + 2 Fe(III)-[cytochrome c](out) = a quinone + 2 Fe(II)-[cytochrome c](out) + 2 H(+)(out)</text>
        <dbReference type="Rhea" id="RHEA:11484"/>
        <dbReference type="Rhea" id="RHEA-COMP:10350"/>
        <dbReference type="Rhea" id="RHEA-COMP:14399"/>
        <dbReference type="ChEBI" id="CHEBI:15378"/>
        <dbReference type="ChEBI" id="CHEBI:24646"/>
        <dbReference type="ChEBI" id="CHEBI:29033"/>
        <dbReference type="ChEBI" id="CHEBI:29034"/>
        <dbReference type="ChEBI" id="CHEBI:132124"/>
        <dbReference type="EC" id="7.1.1.8"/>
    </reaction>
</comment>
<dbReference type="AlphaFoldDB" id="A0A915DGJ5"/>
<dbReference type="WBParaSite" id="jg1964">
    <property type="protein sequence ID" value="jg1964"/>
    <property type="gene ID" value="jg1964"/>
</dbReference>
<comment type="subcellular location">
    <subcellularLocation>
        <location evidence="1">Membrane</location>
        <topology evidence="1">Single-pass membrane protein</topology>
    </subcellularLocation>
    <subcellularLocation>
        <location evidence="12">Mitochondrion inner membrane</location>
    </subcellularLocation>
</comment>
<evidence type="ECO:0000313" key="14">
    <source>
        <dbReference type="Proteomes" id="UP000887574"/>
    </source>
</evidence>
<dbReference type="GO" id="GO:0008121">
    <property type="term" value="F:quinol-cytochrome-c reductase activity"/>
    <property type="evidence" value="ECO:0007669"/>
    <property type="project" value="UniProtKB-EC"/>
</dbReference>
<dbReference type="Gene3D" id="1.20.5.270">
    <property type="entry name" value="Ubiquinol cytochrome reductase, transmembrane domain"/>
    <property type="match status" value="1"/>
</dbReference>
<dbReference type="InterPro" id="IPR006317">
    <property type="entry name" value="Ubiquinol_cyt_c_Rdtase_Fe-S-su"/>
</dbReference>
<evidence type="ECO:0000256" key="1">
    <source>
        <dbReference type="ARBA" id="ARBA00004167"/>
    </source>
</evidence>